<comment type="similarity">
    <text evidence="2 8">Belongs to the aspartokinase family.</text>
</comment>
<dbReference type="InterPro" id="IPR054352">
    <property type="entry name" value="ACT_Aspartokinase"/>
</dbReference>
<evidence type="ECO:0000256" key="6">
    <source>
        <dbReference type="ARBA" id="ARBA00022840"/>
    </source>
</evidence>
<dbReference type="GO" id="GO:0004072">
    <property type="term" value="F:aspartate kinase activity"/>
    <property type="evidence" value="ECO:0007669"/>
    <property type="project" value="UniProtKB-EC"/>
</dbReference>
<dbReference type="GO" id="GO:0009090">
    <property type="term" value="P:homoserine biosynthetic process"/>
    <property type="evidence" value="ECO:0007669"/>
    <property type="project" value="TreeGrafter"/>
</dbReference>
<dbReference type="PROSITE" id="PS51671">
    <property type="entry name" value="ACT"/>
    <property type="match status" value="1"/>
</dbReference>
<evidence type="ECO:0000313" key="11">
    <source>
        <dbReference type="EMBL" id="HGQ77673.1"/>
    </source>
</evidence>
<dbReference type="InterPro" id="IPR005260">
    <property type="entry name" value="Asp_kin_monofn"/>
</dbReference>
<dbReference type="Gene3D" id="3.40.1160.10">
    <property type="entry name" value="Acetylglutamate kinase-like"/>
    <property type="match status" value="1"/>
</dbReference>
<reference evidence="12" key="1">
    <citation type="journal article" date="2020" name="mSystems">
        <title>Genome- and Community-Level Interaction Insights into Carbon Utilization and Element Cycling Functions of Hydrothermarchaeota in Hydrothermal Sediment.</title>
        <authorList>
            <person name="Zhou Z."/>
            <person name="Liu Y."/>
            <person name="Xu W."/>
            <person name="Pan J."/>
            <person name="Luo Z.H."/>
            <person name="Li M."/>
        </authorList>
    </citation>
    <scope>NUCLEOTIDE SEQUENCE [LARGE SCALE GENOMIC DNA]</scope>
    <source>
        <strain evidence="12">SpSt-604</strain>
        <strain evidence="11">SpSt-640</strain>
    </source>
</reference>
<keyword evidence="5 8" id="KW-0418">Kinase</keyword>
<dbReference type="InterPro" id="IPR045865">
    <property type="entry name" value="ACT-like_dom_sf"/>
</dbReference>
<evidence type="ECO:0000256" key="9">
    <source>
        <dbReference type="RuleBase" id="RU004249"/>
    </source>
</evidence>
<dbReference type="SUPFAM" id="SSF53633">
    <property type="entry name" value="Carbamate kinase-like"/>
    <property type="match status" value="1"/>
</dbReference>
<dbReference type="AlphaFoldDB" id="A0A7C4VWE0"/>
<keyword evidence="4" id="KW-0547">Nucleotide-binding</keyword>
<comment type="pathway">
    <text evidence="1 9">Amino-acid biosynthesis; L-lysine biosynthesis via DAP pathway; (S)-tetrahydrodipicolinate from L-aspartate: step 1/4.</text>
</comment>
<accession>A0A7C4VWE0</accession>
<dbReference type="GO" id="GO:0005524">
    <property type="term" value="F:ATP binding"/>
    <property type="evidence" value="ECO:0007669"/>
    <property type="project" value="UniProtKB-KW"/>
</dbReference>
<dbReference type="InterPro" id="IPR002912">
    <property type="entry name" value="ACT_dom"/>
</dbReference>
<dbReference type="GO" id="GO:0009088">
    <property type="term" value="P:threonine biosynthetic process"/>
    <property type="evidence" value="ECO:0007669"/>
    <property type="project" value="UniProtKB-UniPathway"/>
</dbReference>
<comment type="pathway">
    <text evidence="9">Amino-acid biosynthesis; L-threonine biosynthesis; L-threonine from L-aspartate: step 1/5.</text>
</comment>
<dbReference type="UniPathway" id="UPA00034">
    <property type="reaction ID" value="UER00015"/>
</dbReference>
<evidence type="ECO:0000256" key="8">
    <source>
        <dbReference type="RuleBase" id="RU003448"/>
    </source>
</evidence>
<dbReference type="Gene3D" id="3.30.70.260">
    <property type="match status" value="2"/>
</dbReference>
<evidence type="ECO:0000256" key="2">
    <source>
        <dbReference type="ARBA" id="ARBA00010122"/>
    </source>
</evidence>
<dbReference type="InterPro" id="IPR036393">
    <property type="entry name" value="AceGlu_kinase-like_sf"/>
</dbReference>
<organism evidence="12">
    <name type="scientific">Fervidobacterium pennivorans</name>
    <dbReference type="NCBI Taxonomy" id="93466"/>
    <lineage>
        <taxon>Bacteria</taxon>
        <taxon>Thermotogati</taxon>
        <taxon>Thermotogota</taxon>
        <taxon>Thermotogae</taxon>
        <taxon>Thermotogales</taxon>
        <taxon>Fervidobacteriaceae</taxon>
        <taxon>Fervidobacterium</taxon>
    </lineage>
</organism>
<dbReference type="EMBL" id="DTBH01000150">
    <property type="protein sequence ID" value="HGQ77673.1"/>
    <property type="molecule type" value="Genomic_DNA"/>
</dbReference>
<dbReference type="Pfam" id="PF00696">
    <property type="entry name" value="AA_kinase"/>
    <property type="match status" value="1"/>
</dbReference>
<keyword evidence="9" id="KW-0028">Amino-acid biosynthesis</keyword>
<dbReference type="InterPro" id="IPR001341">
    <property type="entry name" value="Asp_kinase"/>
</dbReference>
<comment type="pathway">
    <text evidence="9">Amino-acid biosynthesis; L-methionine biosynthesis via de novo pathway; L-homoserine from L-aspartate: step 1/3.</text>
</comment>
<dbReference type="GO" id="GO:0009089">
    <property type="term" value="P:lysine biosynthetic process via diaminopimelate"/>
    <property type="evidence" value="ECO:0007669"/>
    <property type="project" value="UniProtKB-UniPathway"/>
</dbReference>
<dbReference type="UniPathway" id="UPA00051">
    <property type="reaction ID" value="UER00462"/>
</dbReference>
<dbReference type="PIRSF" id="PIRSF000726">
    <property type="entry name" value="Asp_kin"/>
    <property type="match status" value="1"/>
</dbReference>
<evidence type="ECO:0000313" key="12">
    <source>
        <dbReference type="EMBL" id="HGU42663.1"/>
    </source>
</evidence>
<keyword evidence="6" id="KW-0067">ATP-binding</keyword>
<dbReference type="PANTHER" id="PTHR21499">
    <property type="entry name" value="ASPARTATE KINASE"/>
    <property type="match status" value="1"/>
</dbReference>
<evidence type="ECO:0000256" key="7">
    <source>
        <dbReference type="ARBA" id="ARBA00047872"/>
    </source>
</evidence>
<comment type="catalytic activity">
    <reaction evidence="7 8">
        <text>L-aspartate + ATP = 4-phospho-L-aspartate + ADP</text>
        <dbReference type="Rhea" id="RHEA:23776"/>
        <dbReference type="ChEBI" id="CHEBI:29991"/>
        <dbReference type="ChEBI" id="CHEBI:30616"/>
        <dbReference type="ChEBI" id="CHEBI:57535"/>
        <dbReference type="ChEBI" id="CHEBI:456216"/>
        <dbReference type="EC" id="2.7.2.4"/>
    </reaction>
</comment>
<dbReference type="GO" id="GO:0005829">
    <property type="term" value="C:cytosol"/>
    <property type="evidence" value="ECO:0007669"/>
    <property type="project" value="TreeGrafter"/>
</dbReference>
<evidence type="ECO:0000256" key="3">
    <source>
        <dbReference type="ARBA" id="ARBA00022679"/>
    </source>
</evidence>
<feature type="domain" description="ACT" evidence="10">
    <location>
        <begin position="404"/>
        <end position="466"/>
    </location>
</feature>
<dbReference type="EMBL" id="DSZT01000227">
    <property type="protein sequence ID" value="HGU42663.1"/>
    <property type="molecule type" value="Genomic_DNA"/>
</dbReference>
<dbReference type="CDD" id="cd04892">
    <property type="entry name" value="ACT_AK-like_2"/>
    <property type="match status" value="1"/>
</dbReference>
<dbReference type="EC" id="2.7.2.4" evidence="8"/>
<evidence type="ECO:0000256" key="4">
    <source>
        <dbReference type="ARBA" id="ARBA00022741"/>
    </source>
</evidence>
<keyword evidence="3 8" id="KW-0808">Transferase</keyword>
<dbReference type="PANTHER" id="PTHR21499:SF70">
    <property type="entry name" value="ASPARTOKINASE"/>
    <property type="match status" value="1"/>
</dbReference>
<dbReference type="InterPro" id="IPR001048">
    <property type="entry name" value="Asp/Glu/Uridylate_kinase"/>
</dbReference>
<evidence type="ECO:0000259" key="10">
    <source>
        <dbReference type="PROSITE" id="PS51671"/>
    </source>
</evidence>
<sequence length="466" mass="51825">MSKMGSFIVVKFGGSNFKNFQGYCEVIAKIKEILEFEKEKTLVLVVSAAYGITDRLFNAVNNFQNIDVRTFLRELYDLHSSLLSMSNDGNSHQITEELKDLENKVFELEKIFDAVKLLHKVPDFAKDLIISYGERLNAYVLQKLLQKEGLDFELKMPEEWIITDGKFGTASVLLEPTKDMIEKRLDYWKNKHSIVPGFYGVSKEGDVTLLGRGGSDYTATVLAYALDASYVVLFKDVNGFLSGDPKIVENPILLEKLSYDELEELSYFGAKIVHSNAVEPLKNRSIPLYVCSFSGNFSLSNCTVVSNEKHLSEQCVKSVSFTDDVAVVQFFGANLGRVPGVLGEISKSMAQSGLNIKFVITSQTAINLIVSKKDLPEVMRVAETLRLREVERISYRTDKALVAVVGYGLLDTHGIAAKVFGALSKGEINVDMISAGASEVSMYFLVDAQKVKDAVRMVHSELFGKS</sequence>
<gene>
    <name evidence="12" type="ORF">ENT72_07105</name>
    <name evidence="11" type="ORF">ENU12_07210</name>
</gene>
<evidence type="ECO:0000256" key="5">
    <source>
        <dbReference type="ARBA" id="ARBA00022777"/>
    </source>
</evidence>
<dbReference type="Pfam" id="PF22468">
    <property type="entry name" value="ACT_9"/>
    <property type="match status" value="1"/>
</dbReference>
<dbReference type="UniPathway" id="UPA00050">
    <property type="reaction ID" value="UER00461"/>
</dbReference>
<protein>
    <recommendedName>
        <fullName evidence="8">Aspartokinase</fullName>
        <ecNumber evidence="8">2.7.2.4</ecNumber>
    </recommendedName>
</protein>
<dbReference type="NCBIfam" id="TIGR00657">
    <property type="entry name" value="asp_kinases"/>
    <property type="match status" value="1"/>
</dbReference>
<dbReference type="SUPFAM" id="SSF55021">
    <property type="entry name" value="ACT-like"/>
    <property type="match status" value="2"/>
</dbReference>
<comment type="caution">
    <text evidence="12">The sequence shown here is derived from an EMBL/GenBank/DDBJ whole genome shotgun (WGS) entry which is preliminary data.</text>
</comment>
<name>A0A7C4VWE0_FERPE</name>
<evidence type="ECO:0000256" key="1">
    <source>
        <dbReference type="ARBA" id="ARBA00004766"/>
    </source>
</evidence>
<proteinExistence type="inferred from homology"/>